<reference evidence="1" key="1">
    <citation type="submission" date="2021-01" db="EMBL/GenBank/DDBJ databases">
        <authorList>
            <person name="Corre E."/>
            <person name="Pelletier E."/>
            <person name="Niang G."/>
            <person name="Scheremetjew M."/>
            <person name="Finn R."/>
            <person name="Kale V."/>
            <person name="Holt S."/>
            <person name="Cochrane G."/>
            <person name="Meng A."/>
            <person name="Brown T."/>
            <person name="Cohen L."/>
        </authorList>
    </citation>
    <scope>NUCLEOTIDE SEQUENCE</scope>
    <source>
        <strain evidence="1">CCMP1243</strain>
    </source>
</reference>
<gene>
    <name evidence="1" type="ORF">RMAR1173_LOCUS15073</name>
    <name evidence="2" type="ORF">RMAR1173_LOCUS15074</name>
</gene>
<evidence type="ECO:0000313" key="2">
    <source>
        <dbReference type="EMBL" id="CAD9700707.1"/>
    </source>
</evidence>
<name>A0A6U1BVW4_9STRA</name>
<dbReference type="EMBL" id="HBHJ01022877">
    <property type="protein sequence ID" value="CAD9700705.1"/>
    <property type="molecule type" value="Transcribed_RNA"/>
</dbReference>
<organism evidence="1">
    <name type="scientific">Rhizochromulina marina</name>
    <dbReference type="NCBI Taxonomy" id="1034831"/>
    <lineage>
        <taxon>Eukaryota</taxon>
        <taxon>Sar</taxon>
        <taxon>Stramenopiles</taxon>
        <taxon>Ochrophyta</taxon>
        <taxon>Dictyochophyceae</taxon>
        <taxon>Rhizochromulinales</taxon>
        <taxon>Rhizochromulina</taxon>
    </lineage>
</organism>
<evidence type="ECO:0000313" key="1">
    <source>
        <dbReference type="EMBL" id="CAD9700705.1"/>
    </source>
</evidence>
<sequence>MAAPAAEGGVDGGAAATPVDKEKQKLLLRREELVSLLRSIRHSLEAGGQPPIEERPFDGSQPRSAWLWSPRTETFTVRGADKVHELYERFCSVPGRMTYFDFRGYLHALRRLDEFDPHIIDSEEAWRSYMTDMFGTDEAGGLTPGQFLAYREWIESQYPLEADLLSIGLPLLPDTLIAWKQCEAAFDRLADEGITEEEKFMLLRAGEEYISNFPRCEFQLFAYDNGEIMSDMECERLLTTHQDRLAVMCELLGRHRKASRLQVDEEGDAGGGA</sequence>
<protein>
    <submittedName>
        <fullName evidence="1">Uncharacterized protein</fullName>
    </submittedName>
</protein>
<dbReference type="AlphaFoldDB" id="A0A6U1BVW4"/>
<proteinExistence type="predicted"/>
<accession>A0A6U1BVW4</accession>
<dbReference type="EMBL" id="HBHJ01022878">
    <property type="protein sequence ID" value="CAD9700707.1"/>
    <property type="molecule type" value="Transcribed_RNA"/>
</dbReference>